<comment type="subcellular location">
    <subcellularLocation>
        <location evidence="1">Cell envelope</location>
    </subcellularLocation>
</comment>
<dbReference type="PROSITE" id="PS51257">
    <property type="entry name" value="PROKAR_LIPOPROTEIN"/>
    <property type="match status" value="1"/>
</dbReference>
<dbReference type="Pfam" id="PF01497">
    <property type="entry name" value="Peripla_BP_2"/>
    <property type="match status" value="1"/>
</dbReference>
<proteinExistence type="inferred from homology"/>
<dbReference type="EMBL" id="JAGRPV010000001">
    <property type="protein sequence ID" value="MDI4645208.1"/>
    <property type="molecule type" value="Genomic_DNA"/>
</dbReference>
<name>A0ABT6TEE6_9BACL</name>
<evidence type="ECO:0000256" key="3">
    <source>
        <dbReference type="ARBA" id="ARBA00022448"/>
    </source>
</evidence>
<keyword evidence="8" id="KW-1185">Reference proteome</keyword>
<comment type="caution">
    <text evidence="7">The sequence shown here is derived from an EMBL/GenBank/DDBJ whole genome shotgun (WGS) entry which is preliminary data.</text>
</comment>
<dbReference type="PANTHER" id="PTHR30532">
    <property type="entry name" value="IRON III DICITRATE-BINDING PERIPLASMIC PROTEIN"/>
    <property type="match status" value="1"/>
</dbReference>
<dbReference type="PROSITE" id="PS50983">
    <property type="entry name" value="FE_B12_PBP"/>
    <property type="match status" value="1"/>
</dbReference>
<dbReference type="RefSeq" id="WP_282908158.1">
    <property type="nucleotide sequence ID" value="NZ_JAGRPV010000001.1"/>
</dbReference>
<dbReference type="InterPro" id="IPR051313">
    <property type="entry name" value="Bact_iron-sidero_bind"/>
</dbReference>
<evidence type="ECO:0000256" key="4">
    <source>
        <dbReference type="ARBA" id="ARBA00022729"/>
    </source>
</evidence>
<evidence type="ECO:0000313" key="8">
    <source>
        <dbReference type="Proteomes" id="UP001161691"/>
    </source>
</evidence>
<dbReference type="Gene3D" id="3.40.50.1980">
    <property type="entry name" value="Nitrogenase molybdenum iron protein domain"/>
    <property type="match status" value="2"/>
</dbReference>
<organism evidence="7 8">
    <name type="scientific">Cohnella hashimotonis</name>
    <dbReference type="NCBI Taxonomy" id="2826895"/>
    <lineage>
        <taxon>Bacteria</taxon>
        <taxon>Bacillati</taxon>
        <taxon>Bacillota</taxon>
        <taxon>Bacilli</taxon>
        <taxon>Bacillales</taxon>
        <taxon>Paenibacillaceae</taxon>
        <taxon>Cohnella</taxon>
    </lineage>
</organism>
<feature type="signal peptide" evidence="5">
    <location>
        <begin position="1"/>
        <end position="22"/>
    </location>
</feature>
<dbReference type="SUPFAM" id="SSF53807">
    <property type="entry name" value="Helical backbone' metal receptor"/>
    <property type="match status" value="1"/>
</dbReference>
<dbReference type="PANTHER" id="PTHR30532:SF1">
    <property type="entry name" value="IRON(3+)-HYDROXAMATE-BINDING PROTEIN FHUD"/>
    <property type="match status" value="1"/>
</dbReference>
<feature type="domain" description="Fe/B12 periplasmic-binding" evidence="6">
    <location>
        <begin position="69"/>
        <end position="338"/>
    </location>
</feature>
<evidence type="ECO:0000259" key="6">
    <source>
        <dbReference type="PROSITE" id="PS50983"/>
    </source>
</evidence>
<gene>
    <name evidence="7" type="ORF">KB449_09565</name>
</gene>
<accession>A0ABT6TEE6</accession>
<evidence type="ECO:0000313" key="7">
    <source>
        <dbReference type="EMBL" id="MDI4645208.1"/>
    </source>
</evidence>
<sequence>MAKWIKKSATTMVVVVGLGLLAACGSDKNNESGASAQAASSASSSANAQASTGAGTTADAQTRTVRDEFGEVTVPAHPKRIAAIYLEDYLKALGIAPVVQWYNPNWGKQDYLNLDVPLFDNSGSIEALLAQSPDLIILDGAIDRAAYDQYSKVAPTFRLPESVLQDSGQILKTIADVIGIPEKAESVAAAYEAKVADAKAKLAQAVGKETVAVIRVNVGDRTIALFGAKNRYAGSILFDDLGLTPHPMVEKMTEFQEILSEEAFSMLDADHIIVIPSNGDWKTAENQDAFTLLDSPMWKSVPAFKNGHVYKVDRSYWQSGAITANGMKIDDLLKLMVK</sequence>
<evidence type="ECO:0000256" key="2">
    <source>
        <dbReference type="ARBA" id="ARBA00008814"/>
    </source>
</evidence>
<keyword evidence="4 5" id="KW-0732">Signal</keyword>
<evidence type="ECO:0000256" key="1">
    <source>
        <dbReference type="ARBA" id="ARBA00004196"/>
    </source>
</evidence>
<comment type="similarity">
    <text evidence="2">Belongs to the bacterial solute-binding protein 8 family.</text>
</comment>
<dbReference type="Proteomes" id="UP001161691">
    <property type="component" value="Unassembled WGS sequence"/>
</dbReference>
<dbReference type="InterPro" id="IPR002491">
    <property type="entry name" value="ABC_transptr_periplasmic_BD"/>
</dbReference>
<keyword evidence="3" id="KW-0813">Transport</keyword>
<reference evidence="7" key="1">
    <citation type="submission" date="2023-04" db="EMBL/GenBank/DDBJ databases">
        <title>Comparative genomic analysis of Cohnella hashimotonis sp. nov., isolated from the International Space Station.</title>
        <authorList>
            <person name="Venkateswaran K."/>
            <person name="Simpson A."/>
        </authorList>
    </citation>
    <scope>NUCLEOTIDE SEQUENCE</scope>
    <source>
        <strain evidence="7">F6_2S_P_1</strain>
    </source>
</reference>
<protein>
    <submittedName>
        <fullName evidence="7">ABC transporter substrate-binding protein</fullName>
    </submittedName>
</protein>
<evidence type="ECO:0000256" key="5">
    <source>
        <dbReference type="SAM" id="SignalP"/>
    </source>
</evidence>
<feature type="chain" id="PRO_5045604742" evidence="5">
    <location>
        <begin position="23"/>
        <end position="338"/>
    </location>
</feature>